<keyword evidence="2" id="KW-1185">Reference proteome</keyword>
<evidence type="ECO:0000313" key="2">
    <source>
        <dbReference type="Proteomes" id="UP000323454"/>
    </source>
</evidence>
<evidence type="ECO:0000313" key="1">
    <source>
        <dbReference type="EMBL" id="KAA2264225.1"/>
    </source>
</evidence>
<name>A0A5B2XM69_9PSEU</name>
<proteinExistence type="predicted"/>
<reference evidence="1 2" key="1">
    <citation type="submission" date="2019-09" db="EMBL/GenBank/DDBJ databases">
        <title>Goodfellowia gen. nov., a new genus of the Pseudonocardineae related to Actinoalloteichus, containing Goodfellowia coeruleoviolacea gen. nov., comb. nov. gen. nov., comb. nov.</title>
        <authorList>
            <person name="Labeda D."/>
        </authorList>
    </citation>
    <scope>NUCLEOTIDE SEQUENCE [LARGE SCALE GENOMIC DNA]</scope>
    <source>
        <strain evidence="1 2">AN110305</strain>
    </source>
</reference>
<dbReference type="RefSeq" id="WP_149848888.1">
    <property type="nucleotide sequence ID" value="NZ_VUOB01000012.1"/>
</dbReference>
<sequence>MAEAFEALLRREHPQLVITFDSNIRPSVIKDEPAVRVRRALGQVLELGDRRVGECAAAAGGVEVDAGSQSRVGVSRR</sequence>
<gene>
    <name evidence="1" type="ORF">F0L68_08280</name>
</gene>
<accession>A0A5B2XM69</accession>
<dbReference type="OrthoDB" id="9795789at2"/>
<comment type="caution">
    <text evidence="1">The sequence shown here is derived from an EMBL/GenBank/DDBJ whole genome shotgun (WGS) entry which is preliminary data.</text>
</comment>
<organism evidence="1 2">
    <name type="scientific">Solihabitans fulvus</name>
    <dbReference type="NCBI Taxonomy" id="1892852"/>
    <lineage>
        <taxon>Bacteria</taxon>
        <taxon>Bacillati</taxon>
        <taxon>Actinomycetota</taxon>
        <taxon>Actinomycetes</taxon>
        <taxon>Pseudonocardiales</taxon>
        <taxon>Pseudonocardiaceae</taxon>
        <taxon>Solihabitans</taxon>
    </lineage>
</organism>
<reference evidence="1 2" key="2">
    <citation type="submission" date="2019-09" db="EMBL/GenBank/DDBJ databases">
        <authorList>
            <person name="Jin C."/>
        </authorList>
    </citation>
    <scope>NUCLEOTIDE SEQUENCE [LARGE SCALE GENOMIC DNA]</scope>
    <source>
        <strain evidence="1 2">AN110305</strain>
    </source>
</reference>
<dbReference type="EMBL" id="VUOB01000012">
    <property type="protein sequence ID" value="KAA2264225.1"/>
    <property type="molecule type" value="Genomic_DNA"/>
</dbReference>
<dbReference type="Proteomes" id="UP000323454">
    <property type="component" value="Unassembled WGS sequence"/>
</dbReference>
<dbReference type="AlphaFoldDB" id="A0A5B2XM69"/>
<protein>
    <submittedName>
        <fullName evidence="1">Uncharacterized protein</fullName>
    </submittedName>
</protein>